<dbReference type="Proteomes" id="UP000487757">
    <property type="component" value="Unassembled WGS sequence"/>
</dbReference>
<dbReference type="AlphaFoldDB" id="A0A7K0FSZ2"/>
<organism evidence="1 2">
    <name type="scientific">Pedobacter petrophilus</name>
    <dbReference type="NCBI Taxonomy" id="1908241"/>
    <lineage>
        <taxon>Bacteria</taxon>
        <taxon>Pseudomonadati</taxon>
        <taxon>Bacteroidota</taxon>
        <taxon>Sphingobacteriia</taxon>
        <taxon>Sphingobacteriales</taxon>
        <taxon>Sphingobacteriaceae</taxon>
        <taxon>Pedobacter</taxon>
    </lineage>
</organism>
<accession>A0A7K0FSZ2</accession>
<keyword evidence="2" id="KW-1185">Reference proteome</keyword>
<evidence type="ECO:0000313" key="1">
    <source>
        <dbReference type="EMBL" id="MRX74491.1"/>
    </source>
</evidence>
<proteinExistence type="predicted"/>
<protein>
    <submittedName>
        <fullName evidence="1">Uncharacterized protein</fullName>
    </submittedName>
</protein>
<comment type="caution">
    <text evidence="1">The sequence shown here is derived from an EMBL/GenBank/DDBJ whole genome shotgun (WGS) entry which is preliminary data.</text>
</comment>
<dbReference type="RefSeq" id="WP_154278664.1">
    <property type="nucleotide sequence ID" value="NZ_JBHUJQ010000001.1"/>
</dbReference>
<sequence>MYPYLPKDSIASSLKLYPKENANLKDLKVLKITFAASKGTGDLGFLEQSVGDQEININVLPFNTGTDVANIGVAIPIESTGELIPGKLVTPKGFDDYYRLATFTPPIKEAGKFYTVTFFIPSNASDLKVMGITSVTLKKWLESPKFEILNLSSRKTTGITVRNRDRYIPVIIDKVEMGY</sequence>
<name>A0A7K0FSZ2_9SPHI</name>
<evidence type="ECO:0000313" key="2">
    <source>
        <dbReference type="Proteomes" id="UP000487757"/>
    </source>
</evidence>
<gene>
    <name evidence="1" type="ORF">GJU39_00195</name>
</gene>
<reference evidence="1 2" key="1">
    <citation type="submission" date="2019-11" db="EMBL/GenBank/DDBJ databases">
        <title>Pedobacter petrophilus genome.</title>
        <authorList>
            <person name="Feldbauer M.J."/>
            <person name="Newman J.D."/>
        </authorList>
    </citation>
    <scope>NUCLEOTIDE SEQUENCE [LARGE SCALE GENOMIC DNA]</scope>
    <source>
        <strain evidence="1 2">LMG 29686</strain>
    </source>
</reference>
<dbReference type="EMBL" id="WKKH01000001">
    <property type="protein sequence ID" value="MRX74491.1"/>
    <property type="molecule type" value="Genomic_DNA"/>
</dbReference>
<dbReference type="OrthoDB" id="1111074at2"/>